<feature type="transmembrane region" description="Helical" evidence="2">
    <location>
        <begin position="614"/>
        <end position="635"/>
    </location>
</feature>
<evidence type="ECO:0000256" key="2">
    <source>
        <dbReference type="SAM" id="Phobius"/>
    </source>
</evidence>
<feature type="transmembrane region" description="Helical" evidence="2">
    <location>
        <begin position="459"/>
        <end position="478"/>
    </location>
</feature>
<dbReference type="EMBL" id="FOIL01000038">
    <property type="protein sequence ID" value="SET74513.1"/>
    <property type="molecule type" value="Genomic_DNA"/>
</dbReference>
<feature type="transmembrane region" description="Helical" evidence="2">
    <location>
        <begin position="186"/>
        <end position="204"/>
    </location>
</feature>
<sequence>MNAIVQKIKNFPIWVKISAVLLLVFLLGLGAEYSFRLPAIRAAAVHGNGAAIDLSEAELSGGFVRKDGMIVLEGERGTVHVPLDGSYISDFVCSYRYDGLMNASVRIGTKNLYGESREKEAVERPDRNMSVLPESHIPVNGKADWAEITVTRDGLDEAGLSHMNFRDMTLEMTGFRTEVNTGINPYRLAFIWSVLLLLAGAVFARKFFFGRMETGFLVTALLLGTLLSVSLPANKIGWDEEVHFRQAFWLANYRQPVDVTQAVMNEFITGMDTWPYNQPGSRDEQNMLEDYLDTNARIVGGEHHWSTDLNWTTVTGYVGEGLFLKIGEILKLPFSALFRLGRLGNLYVYILVMALAIRITPVGKPILAFLGLMPESMFLAGVYSYDPTVTAFLCLFFAMLLRVWADPQRKMTWIWYAEMLLIFAWGCRIKAVYAPLLLMGLLIPKERFRSERERKIMRAGFVMATVLLMASFVLPVVFAPRDVGDTRGVETSEKGQMAYIFGQPLSYAVILAGNMIRTLPSYVLGEESLGQLGHPLPAAFPWIFYAGSLWMILTGNREDAETSGGRDEMERQNTARPGSESERQEDRRRYVEKPGAAEPAKRTPAGLLNGTDRIWMFLLIAGTAVLIWTSMYIAFTTPGNTYIDGVQGRYYLPLLFPLWLIMVPSFIRVRMSERVQQGITILISGGILAAVWFAQVYLSFCR</sequence>
<feature type="transmembrane region" description="Helical" evidence="2">
    <location>
        <begin position="679"/>
        <end position="700"/>
    </location>
</feature>
<dbReference type="InterPro" id="IPR018674">
    <property type="entry name" value="DUF2142_membrane"/>
</dbReference>
<dbReference type="Pfam" id="PF09913">
    <property type="entry name" value="DUF2142"/>
    <property type="match status" value="2"/>
</dbReference>
<evidence type="ECO:0000313" key="3">
    <source>
        <dbReference type="EMBL" id="SET74513.1"/>
    </source>
</evidence>
<feature type="transmembrane region" description="Helical" evidence="2">
    <location>
        <begin position="498"/>
        <end position="516"/>
    </location>
</feature>
<proteinExistence type="predicted"/>
<feature type="region of interest" description="Disordered" evidence="1">
    <location>
        <begin position="560"/>
        <end position="604"/>
    </location>
</feature>
<dbReference type="AlphaFoldDB" id="A0A1I0GT58"/>
<feature type="transmembrane region" description="Helical" evidence="2">
    <location>
        <begin position="346"/>
        <end position="370"/>
    </location>
</feature>
<dbReference type="STRING" id="1526.SAMN02910262_01473"/>
<dbReference type="OrthoDB" id="2220917at2"/>
<evidence type="ECO:0000256" key="1">
    <source>
        <dbReference type="SAM" id="MobiDB-lite"/>
    </source>
</evidence>
<keyword evidence="2" id="KW-0472">Membrane</keyword>
<keyword evidence="4" id="KW-1185">Reference proteome</keyword>
<dbReference type="Proteomes" id="UP000199820">
    <property type="component" value="Unassembled WGS sequence"/>
</dbReference>
<feature type="transmembrane region" description="Helical" evidence="2">
    <location>
        <begin position="650"/>
        <end position="667"/>
    </location>
</feature>
<feature type="transmembrane region" description="Helical" evidence="2">
    <location>
        <begin position="382"/>
        <end position="401"/>
    </location>
</feature>
<evidence type="ECO:0000313" key="4">
    <source>
        <dbReference type="Proteomes" id="UP000199820"/>
    </source>
</evidence>
<gene>
    <name evidence="3" type="ORF">SAMN04487771_10389</name>
</gene>
<reference evidence="3 4" key="1">
    <citation type="submission" date="2016-10" db="EMBL/GenBank/DDBJ databases">
        <authorList>
            <person name="de Groot N.N."/>
        </authorList>
    </citation>
    <scope>NUCLEOTIDE SEQUENCE [LARGE SCALE GENOMIC DNA]</scope>
    <source>
        <strain evidence="3 4">KH1P1</strain>
    </source>
</reference>
<feature type="transmembrane region" description="Helical" evidence="2">
    <location>
        <begin position="216"/>
        <end position="233"/>
    </location>
</feature>
<organism evidence="3 4">
    <name type="scientific">[Clostridium] aminophilum</name>
    <dbReference type="NCBI Taxonomy" id="1526"/>
    <lineage>
        <taxon>Bacteria</taxon>
        <taxon>Bacillati</taxon>
        <taxon>Bacillota</taxon>
        <taxon>Clostridia</taxon>
        <taxon>Lachnospirales</taxon>
        <taxon>Lachnospiraceae</taxon>
    </lineage>
</organism>
<feature type="compositionally biased region" description="Basic and acidic residues" evidence="1">
    <location>
        <begin position="560"/>
        <end position="592"/>
    </location>
</feature>
<protein>
    <submittedName>
        <fullName evidence="3">Predicted membrane protein</fullName>
    </submittedName>
</protein>
<feature type="transmembrane region" description="Helical" evidence="2">
    <location>
        <begin position="413"/>
        <end position="438"/>
    </location>
</feature>
<name>A0A1I0GT58_9FIRM</name>
<keyword evidence="2" id="KW-0812">Transmembrane</keyword>
<accession>A0A1I0GT58</accession>
<keyword evidence="2" id="KW-1133">Transmembrane helix</keyword>